<feature type="compositionally biased region" description="Basic and acidic residues" evidence="1">
    <location>
        <begin position="599"/>
        <end position="618"/>
    </location>
</feature>
<name>I7AQV5_ENCRO</name>
<dbReference type="VEuPathDB" id="MicrosporidiaDB:EROM_030660"/>
<feature type="region of interest" description="Disordered" evidence="1">
    <location>
        <begin position="599"/>
        <end position="621"/>
    </location>
</feature>
<sequence>MKVDLDRLNELCKVRFEREYTTYGEYFGSIMHLTKEEGLREMFFKYIKGTLSEEEVLSRMGQSSPNDLKHFSKIYEYEKGFCKKKAALVLKRRYMEESDYDRDAVFQCIRRLSNWLDFGFVKDICNDEYLGLIIGEYARKHELDESFLDEIANFLPSVFFGYTRLNNLLLDSFEKSFERVIGRNLEILHVVDYLDRRVVEAISRSRLKKDIFEYLVSNELIEEDVLLMMIGAVGSIDTEVFLSDGVIGKLCSESIVKYLDSVGVEKVVEIAIAGCRCKKLYGALPSVLEKRIEGFMKEPRIVDVLLVMVYYDSGIRFGSFLSILKPSLEREFLVSREEEKRKVVVDVNKDTGEIREIGVDVETTGVFSSEGGEFRFVGKGKAEEKDVAEYLREICTDSGDFLTNVRRKLGFACFLEGPTKPTFDQLVMLPGYYFAESLKRYCNEFLGLLYQFNEIVVPRSRRRDLIARTIVANGYKELFVRYLVKRDRYFRIEIDLDVWLEKMTSEYKAKYFQDYPMAIIGREEKVVESLKDDIQMLLPIVVKLESKKVPREVIDKIRKHISMKEGFYRKEGEVKRHGQGRDDAIKKEETNKWNESMRIDTTKKGPGEWKPPEKRVKTESCPSEDNIYDDWYPIEKVDHVSFRKRVGFICNEINKRISGGNGLHRAGLVTSMVVRDVEMARKVLSVLQGVNRFGKEFVNFIEFFTFFLSYCKMEVSIDATTLKTLRRYISEEDNDSVLYFVFVKVKLEEMETLFSSFKEKSFDVVYKALVDRIRGVKEGTTKNTRNGCTAIKVGIPQPVIKRKKGKGTEINTVEIWNSGDQEERIRNVIGLFLSSDDECMHYIGLEGLNVLDLEVSVERFLDSRSDRVVEAALKVVIKRPITPAINSKFMEILYRRGRLDNLGKMCLRAVNIDILEKEDVDRIYEMFFIDPGSYLEVLPRIIERGYEPTEEIIMELIGLVGQSQCDDTIGNAMKVLKSTEYTEEMVFKSILVLENAKFAPKMFLIEKICRSSCNLNTRSFLKLCVCIGNEENYDALKGLLEILRKKGINADIVEKWKESKSLNRLMVRIYPLSMKDKPYYKRILDEAKKDAYEWNFINEFYRNELKVAQFIYAQP</sequence>
<dbReference type="GeneID" id="20520977"/>
<evidence type="ECO:0000256" key="1">
    <source>
        <dbReference type="SAM" id="MobiDB-lite"/>
    </source>
</evidence>
<protein>
    <submittedName>
        <fullName evidence="2">Uncharacterized protein</fullName>
    </submittedName>
</protein>
<reference evidence="2 3" key="1">
    <citation type="journal article" date="2012" name="Proc. Natl. Acad. Sci. U.S.A.">
        <title>Gain and loss of multiple functionally related, horizontally transferred genes in the reduced genomes of two microsporidian parasites.</title>
        <authorList>
            <person name="Pombert J.-F."/>
            <person name="Selman M."/>
            <person name="Burki F."/>
            <person name="Bardell F.T."/>
            <person name="Farinelli L."/>
            <person name="Solter L.F."/>
            <person name="Whitman D.W."/>
            <person name="Weiss L.M."/>
            <person name="Corradi N."/>
            <person name="Keeling P.J."/>
        </authorList>
    </citation>
    <scope>NUCLEOTIDE SEQUENCE [LARGE SCALE GENOMIC DNA]</scope>
    <source>
        <strain evidence="2 3">SJ-2008</strain>
    </source>
</reference>
<dbReference type="AlphaFoldDB" id="I7AQV5"/>
<keyword evidence="3" id="KW-1185">Reference proteome</keyword>
<proteinExistence type="predicted"/>
<dbReference type="EMBL" id="CP003520">
    <property type="protein sequence ID" value="AFN82687.1"/>
    <property type="molecule type" value="Genomic_DNA"/>
</dbReference>
<gene>
    <name evidence="2" type="ordered locus">EROM_030660</name>
</gene>
<dbReference type="RefSeq" id="XP_009264184.1">
    <property type="nucleotide sequence ID" value="XM_009265909.1"/>
</dbReference>
<organism evidence="2 3">
    <name type="scientific">Encephalitozoon romaleae (strain SJ-2008)</name>
    <name type="common">Microsporidian parasite</name>
    <dbReference type="NCBI Taxonomy" id="1178016"/>
    <lineage>
        <taxon>Eukaryota</taxon>
        <taxon>Fungi</taxon>
        <taxon>Fungi incertae sedis</taxon>
        <taxon>Microsporidia</taxon>
        <taxon>Unikaryonidae</taxon>
        <taxon>Encephalitozoon</taxon>
    </lineage>
</organism>
<dbReference type="OrthoDB" id="2191583at2759"/>
<dbReference type="KEGG" id="ero:EROM_030660"/>
<dbReference type="Proteomes" id="UP000010094">
    <property type="component" value="Chromosome III"/>
</dbReference>
<evidence type="ECO:0000313" key="3">
    <source>
        <dbReference type="Proteomes" id="UP000010094"/>
    </source>
</evidence>
<evidence type="ECO:0000313" key="2">
    <source>
        <dbReference type="EMBL" id="AFN82687.1"/>
    </source>
</evidence>
<dbReference type="HOGENOM" id="CLU_276236_0_0_1"/>
<accession>I7AQV5</accession>